<dbReference type="OrthoDB" id="951882at2"/>
<evidence type="ECO:0000313" key="2">
    <source>
        <dbReference type="Proteomes" id="UP000295706"/>
    </source>
</evidence>
<organism evidence="1 2">
    <name type="scientific">Arundinibacter roseus</name>
    <dbReference type="NCBI Taxonomy" id="2070510"/>
    <lineage>
        <taxon>Bacteria</taxon>
        <taxon>Pseudomonadati</taxon>
        <taxon>Bacteroidota</taxon>
        <taxon>Cytophagia</taxon>
        <taxon>Cytophagales</taxon>
        <taxon>Spirosomataceae</taxon>
        <taxon>Arundinibacter</taxon>
    </lineage>
</organism>
<sequence length="144" mass="16263">MNSPFSCCILAFFLLFSCQKETERVPEAQANSSFEGTYAGYRSQRLANELATDSTKITLEVSRISDSQIQILQTSPNEFSYLVTMKNHRFSYDRGLGEADCGAASIQGEGVFQNNSLVLLETLRCTRNTSYPDRHVQLRAFKQR</sequence>
<accession>A0A4V2XAM6</accession>
<dbReference type="EMBL" id="SMJU01000002">
    <property type="protein sequence ID" value="TDB67975.1"/>
    <property type="molecule type" value="Genomic_DNA"/>
</dbReference>
<reference evidence="1 2" key="1">
    <citation type="submission" date="2019-02" db="EMBL/GenBank/DDBJ databases">
        <title>Arundinibacter roseus gen. nov., sp. nov., a new member of the family Cytophagaceae.</title>
        <authorList>
            <person name="Szuroczki S."/>
            <person name="Khayer B."/>
            <person name="Sproer C."/>
            <person name="Toumi M."/>
            <person name="Szabo A."/>
            <person name="Felfoldi T."/>
            <person name="Schumann P."/>
            <person name="Toth E."/>
        </authorList>
    </citation>
    <scope>NUCLEOTIDE SEQUENCE [LARGE SCALE GENOMIC DNA]</scope>
    <source>
        <strain evidence="1 2">DMA-k-7a</strain>
    </source>
</reference>
<gene>
    <name evidence="1" type="ORF">EZE20_03350</name>
</gene>
<keyword evidence="2" id="KW-1185">Reference proteome</keyword>
<dbReference type="AlphaFoldDB" id="A0A4V2XAM6"/>
<proteinExistence type="predicted"/>
<name>A0A4V2XAM6_9BACT</name>
<evidence type="ECO:0000313" key="1">
    <source>
        <dbReference type="EMBL" id="TDB67975.1"/>
    </source>
</evidence>
<comment type="caution">
    <text evidence="1">The sequence shown here is derived from an EMBL/GenBank/DDBJ whole genome shotgun (WGS) entry which is preliminary data.</text>
</comment>
<dbReference type="RefSeq" id="WP_132114492.1">
    <property type="nucleotide sequence ID" value="NZ_SMJU01000002.1"/>
</dbReference>
<protein>
    <submittedName>
        <fullName evidence="1">Uncharacterized protein</fullName>
    </submittedName>
</protein>
<dbReference type="Proteomes" id="UP000295706">
    <property type="component" value="Unassembled WGS sequence"/>
</dbReference>